<dbReference type="PROSITE" id="PS51123">
    <property type="entry name" value="OMPA_2"/>
    <property type="match status" value="1"/>
</dbReference>
<evidence type="ECO:0000256" key="1">
    <source>
        <dbReference type="ARBA" id="ARBA00004442"/>
    </source>
</evidence>
<feature type="signal peptide" evidence="6">
    <location>
        <begin position="1"/>
        <end position="31"/>
    </location>
</feature>
<dbReference type="InterPro" id="IPR006664">
    <property type="entry name" value="OMP_bac"/>
</dbReference>
<feature type="domain" description="OmpA-like" evidence="7">
    <location>
        <begin position="108"/>
        <end position="225"/>
    </location>
</feature>
<dbReference type="PRINTS" id="PR01023">
    <property type="entry name" value="NAFLGMOTY"/>
</dbReference>
<evidence type="ECO:0000256" key="4">
    <source>
        <dbReference type="PROSITE-ProRule" id="PRU00473"/>
    </source>
</evidence>
<evidence type="ECO:0000256" key="2">
    <source>
        <dbReference type="ARBA" id="ARBA00023136"/>
    </source>
</evidence>
<feature type="compositionally biased region" description="Basic and acidic residues" evidence="5">
    <location>
        <begin position="215"/>
        <end position="225"/>
    </location>
</feature>
<keyword evidence="9" id="KW-1185">Reference proteome</keyword>
<evidence type="ECO:0000256" key="5">
    <source>
        <dbReference type="SAM" id="MobiDB-lite"/>
    </source>
</evidence>
<dbReference type="InterPro" id="IPR050330">
    <property type="entry name" value="Bact_OuterMem_StrucFunc"/>
</dbReference>
<dbReference type="Pfam" id="PF13488">
    <property type="entry name" value="Gly-zipper_Omp"/>
    <property type="match status" value="1"/>
</dbReference>
<dbReference type="PRINTS" id="PR01021">
    <property type="entry name" value="OMPADOMAIN"/>
</dbReference>
<dbReference type="InterPro" id="IPR006665">
    <property type="entry name" value="OmpA-like"/>
</dbReference>
<dbReference type="CDD" id="cd07185">
    <property type="entry name" value="OmpA_C-like"/>
    <property type="match status" value="1"/>
</dbReference>
<name>A2SHG9_METPP</name>
<keyword evidence="6" id="KW-0732">Signal</keyword>
<dbReference type="KEGG" id="mpt:Mpe_A2050"/>
<dbReference type="InterPro" id="IPR039567">
    <property type="entry name" value="Gly-zipper"/>
</dbReference>
<evidence type="ECO:0000313" key="9">
    <source>
        <dbReference type="Proteomes" id="UP000000366"/>
    </source>
</evidence>
<keyword evidence="3" id="KW-0998">Cell outer membrane</keyword>
<evidence type="ECO:0000313" key="8">
    <source>
        <dbReference type="EMBL" id="ABM95008.1"/>
    </source>
</evidence>
<dbReference type="HOGENOM" id="CLU_016890_6_4_4"/>
<evidence type="ECO:0000259" key="7">
    <source>
        <dbReference type="PROSITE" id="PS51123"/>
    </source>
</evidence>
<dbReference type="AlphaFoldDB" id="A2SHG9"/>
<dbReference type="Gene3D" id="3.30.1330.60">
    <property type="entry name" value="OmpA-like domain"/>
    <property type="match status" value="1"/>
</dbReference>
<reference evidence="8 9" key="1">
    <citation type="journal article" date="2007" name="J. Bacteriol.">
        <title>Whole-genome analysis of the methyl tert-butyl ether-degrading beta-proteobacterium Methylibium petroleiphilum PM1.</title>
        <authorList>
            <person name="Kane S.R."/>
            <person name="Chakicherla A.Y."/>
            <person name="Chain P.S.G."/>
            <person name="Schmidt R."/>
            <person name="Shin M.W."/>
            <person name="Legler T.C."/>
            <person name="Scow K.M."/>
            <person name="Larimer F.W."/>
            <person name="Lucas S.M."/>
            <person name="Richardson P.M."/>
            <person name="Hristova K.R."/>
        </authorList>
    </citation>
    <scope>NUCLEOTIDE SEQUENCE [LARGE SCALE GENOMIC DNA]</scope>
    <source>
        <strain evidence="9">ATCC BAA-1232 / LMG 22953 / PM1</strain>
    </source>
</reference>
<evidence type="ECO:0000256" key="6">
    <source>
        <dbReference type="SAM" id="SignalP"/>
    </source>
</evidence>
<dbReference type="Proteomes" id="UP000000366">
    <property type="component" value="Chromosome"/>
</dbReference>
<dbReference type="SUPFAM" id="SSF103088">
    <property type="entry name" value="OmpA-like"/>
    <property type="match status" value="1"/>
</dbReference>
<comment type="subcellular location">
    <subcellularLocation>
        <location evidence="1">Cell outer membrane</location>
    </subcellularLocation>
</comment>
<dbReference type="InterPro" id="IPR036737">
    <property type="entry name" value="OmpA-like_sf"/>
</dbReference>
<proteinExistence type="predicted"/>
<feature type="chain" id="PRO_5002646305" evidence="6">
    <location>
        <begin position="32"/>
        <end position="235"/>
    </location>
</feature>
<dbReference type="eggNOG" id="COG2885">
    <property type="taxonomic scope" value="Bacteria"/>
</dbReference>
<dbReference type="RefSeq" id="WP_011829645.1">
    <property type="nucleotide sequence ID" value="NC_008825.1"/>
</dbReference>
<dbReference type="STRING" id="420662.Mpe_A2050"/>
<gene>
    <name evidence="8" type="ordered locus">Mpe_A2050</name>
</gene>
<dbReference type="EMBL" id="CP000555">
    <property type="protein sequence ID" value="ABM95008.1"/>
    <property type="molecule type" value="Genomic_DNA"/>
</dbReference>
<sequence length="235" mass="24110">MTITSSRKSIPTLSIVALTAAALLASGCANMNQEQQDTAKGAGIGAAVGAVAGVLIGDSKKGAATGAAIGALGGAVAGNVWSKKMEEKRRAMEQSTQGTGVDVTRTADNQLKLNVPSDISFDTGKSAIKPELRTVLDSFANGLANDPALQVRVIGHTDSTGSDAINNPLSVDRAQSVRDYLAGRGILPTRIETSGRGSHEPIADNTSEAGRAKNRRVEILLREPEQAGAPAAPKS</sequence>
<organism evidence="8 9">
    <name type="scientific">Methylibium petroleiphilum (strain ATCC BAA-1232 / LMG 22953 / PM1)</name>
    <dbReference type="NCBI Taxonomy" id="420662"/>
    <lineage>
        <taxon>Bacteria</taxon>
        <taxon>Pseudomonadati</taxon>
        <taxon>Pseudomonadota</taxon>
        <taxon>Betaproteobacteria</taxon>
        <taxon>Burkholderiales</taxon>
        <taxon>Sphaerotilaceae</taxon>
        <taxon>Methylibium</taxon>
    </lineage>
</organism>
<evidence type="ECO:0000256" key="3">
    <source>
        <dbReference type="ARBA" id="ARBA00023237"/>
    </source>
</evidence>
<accession>A2SHG9</accession>
<feature type="region of interest" description="Disordered" evidence="5">
    <location>
        <begin position="191"/>
        <end position="235"/>
    </location>
</feature>
<dbReference type="PANTHER" id="PTHR30329:SF21">
    <property type="entry name" value="LIPOPROTEIN YIAD-RELATED"/>
    <property type="match status" value="1"/>
</dbReference>
<keyword evidence="2 4" id="KW-0472">Membrane</keyword>
<protein>
    <submittedName>
        <fullName evidence="8">Outer membrane protein</fullName>
    </submittedName>
</protein>
<dbReference type="PROSITE" id="PS51257">
    <property type="entry name" value="PROKAR_LIPOPROTEIN"/>
    <property type="match status" value="1"/>
</dbReference>
<dbReference type="GO" id="GO:0009279">
    <property type="term" value="C:cell outer membrane"/>
    <property type="evidence" value="ECO:0007669"/>
    <property type="project" value="UniProtKB-SubCell"/>
</dbReference>
<dbReference type="Pfam" id="PF00691">
    <property type="entry name" value="OmpA"/>
    <property type="match status" value="1"/>
</dbReference>
<dbReference type="PANTHER" id="PTHR30329">
    <property type="entry name" value="STATOR ELEMENT OF FLAGELLAR MOTOR COMPLEX"/>
    <property type="match status" value="1"/>
</dbReference>